<evidence type="ECO:0000313" key="5">
    <source>
        <dbReference type="EMBL" id="MBK4214621.1"/>
    </source>
</evidence>
<dbReference type="InterPro" id="IPR003313">
    <property type="entry name" value="AraC-bd"/>
</dbReference>
<reference evidence="5" key="1">
    <citation type="submission" date="2021-01" db="EMBL/GenBank/DDBJ databases">
        <title>Paracoccus amoyensis sp. nov., isolated from the surface seawater along the coast of Xiamen Island, China.</title>
        <authorList>
            <person name="Lyu L."/>
        </authorList>
    </citation>
    <scope>NUCLEOTIDE SEQUENCE</scope>
    <source>
        <strain evidence="5">MJ17</strain>
    </source>
</reference>
<dbReference type="InterPro" id="IPR018060">
    <property type="entry name" value="HTH_AraC"/>
</dbReference>
<proteinExistence type="predicted"/>
<dbReference type="Gene3D" id="1.10.10.60">
    <property type="entry name" value="Homeodomain-like"/>
    <property type="match status" value="1"/>
</dbReference>
<dbReference type="SMART" id="SM00342">
    <property type="entry name" value="HTH_ARAC"/>
    <property type="match status" value="1"/>
</dbReference>
<evidence type="ECO:0000256" key="2">
    <source>
        <dbReference type="ARBA" id="ARBA00023125"/>
    </source>
</evidence>
<dbReference type="AlphaFoldDB" id="A0A934VTE1"/>
<name>A0A934VTE1_9RHOB</name>
<keyword evidence="1" id="KW-0805">Transcription regulation</keyword>
<keyword evidence="6" id="KW-1185">Reference proteome</keyword>
<dbReference type="PROSITE" id="PS01124">
    <property type="entry name" value="HTH_ARAC_FAMILY_2"/>
    <property type="match status" value="1"/>
</dbReference>
<dbReference type="Pfam" id="PF12833">
    <property type="entry name" value="HTH_18"/>
    <property type="match status" value="1"/>
</dbReference>
<dbReference type="Pfam" id="PF02311">
    <property type="entry name" value="AraC_binding"/>
    <property type="match status" value="1"/>
</dbReference>
<dbReference type="Proteomes" id="UP000640485">
    <property type="component" value="Unassembled WGS sequence"/>
</dbReference>
<feature type="domain" description="HTH araC/xylS-type" evidence="4">
    <location>
        <begin position="178"/>
        <end position="276"/>
    </location>
</feature>
<dbReference type="InterPro" id="IPR037923">
    <property type="entry name" value="HTH-like"/>
</dbReference>
<dbReference type="CDD" id="cd06999">
    <property type="entry name" value="cupin_HpaA-like_N"/>
    <property type="match status" value="1"/>
</dbReference>
<dbReference type="Gene3D" id="2.60.120.10">
    <property type="entry name" value="Jelly Rolls"/>
    <property type="match status" value="1"/>
</dbReference>
<dbReference type="PANTHER" id="PTHR46796">
    <property type="entry name" value="HTH-TYPE TRANSCRIPTIONAL ACTIVATOR RHAS-RELATED"/>
    <property type="match status" value="1"/>
</dbReference>
<dbReference type="EMBL" id="JAEPRQ010000001">
    <property type="protein sequence ID" value="MBK4214621.1"/>
    <property type="molecule type" value="Genomic_DNA"/>
</dbReference>
<dbReference type="GO" id="GO:0003700">
    <property type="term" value="F:DNA-binding transcription factor activity"/>
    <property type="evidence" value="ECO:0007669"/>
    <property type="project" value="InterPro"/>
</dbReference>
<keyword evidence="3" id="KW-0804">Transcription</keyword>
<dbReference type="GO" id="GO:0043565">
    <property type="term" value="F:sequence-specific DNA binding"/>
    <property type="evidence" value="ECO:0007669"/>
    <property type="project" value="InterPro"/>
</dbReference>
<dbReference type="InterPro" id="IPR009057">
    <property type="entry name" value="Homeodomain-like_sf"/>
</dbReference>
<protein>
    <submittedName>
        <fullName evidence="5">Helix-turn-helix domain-containing protein</fullName>
    </submittedName>
</protein>
<accession>A0A934VTE1</accession>
<evidence type="ECO:0000259" key="4">
    <source>
        <dbReference type="PROSITE" id="PS01124"/>
    </source>
</evidence>
<dbReference type="InterPro" id="IPR014710">
    <property type="entry name" value="RmlC-like_jellyroll"/>
</dbReference>
<organism evidence="5 6">
    <name type="scientific">Paracoccus caeni</name>
    <dbReference type="NCBI Taxonomy" id="657651"/>
    <lineage>
        <taxon>Bacteria</taxon>
        <taxon>Pseudomonadati</taxon>
        <taxon>Pseudomonadota</taxon>
        <taxon>Alphaproteobacteria</taxon>
        <taxon>Rhodobacterales</taxon>
        <taxon>Paracoccaceae</taxon>
        <taxon>Paracoccus</taxon>
    </lineage>
</organism>
<evidence type="ECO:0000313" key="6">
    <source>
        <dbReference type="Proteomes" id="UP000640485"/>
    </source>
</evidence>
<comment type="caution">
    <text evidence="5">The sequence shown here is derived from an EMBL/GenBank/DDBJ whole genome shotgun (WGS) entry which is preliminary data.</text>
</comment>
<sequence length="291" mass="31687">MTRIPTYALYGEDEQTAAQDWLHWETIPARSRLHGFTIAPHRHGHLFQVLSLTAGQAVITLDGVTHRMEPPSVAILPALTVHGYDFSPDVDGIVLTMMQRDALDSGAVIAGPSVIHGDTAIPVRQALSDLLAEMNEPAAGRDIAMRARIALLMVALSRAVVIAPASDSGRDPARSKAEAFQALVEKWFRESRSVASYAQEIGISQTHLGRICREVLGTSPLGVIERRIALEARRMLLFSNLSVKEIGAELGYDDPAYFTRALTRLLGRSPMAFRRAAALSAEARPPRGRPA</sequence>
<dbReference type="SUPFAM" id="SSF51215">
    <property type="entry name" value="Regulatory protein AraC"/>
    <property type="match status" value="1"/>
</dbReference>
<evidence type="ECO:0000256" key="3">
    <source>
        <dbReference type="ARBA" id="ARBA00023163"/>
    </source>
</evidence>
<gene>
    <name evidence="5" type="ORF">JJJ17_01635</name>
</gene>
<dbReference type="InterPro" id="IPR047264">
    <property type="entry name" value="Cupin_HpaA-like_N"/>
</dbReference>
<evidence type="ECO:0000256" key="1">
    <source>
        <dbReference type="ARBA" id="ARBA00023015"/>
    </source>
</evidence>
<keyword evidence="2" id="KW-0238">DNA-binding</keyword>
<dbReference type="SUPFAM" id="SSF46689">
    <property type="entry name" value="Homeodomain-like"/>
    <property type="match status" value="1"/>
</dbReference>
<dbReference type="InterPro" id="IPR050204">
    <property type="entry name" value="AraC_XylS_family_regulators"/>
</dbReference>